<dbReference type="OrthoDB" id="9773582at2"/>
<feature type="transmembrane region" description="Helical" evidence="1">
    <location>
        <begin position="182"/>
        <end position="200"/>
    </location>
</feature>
<organism evidence="3 4">
    <name type="scientific">Flaviaesturariibacter flavus</name>
    <dbReference type="NCBI Taxonomy" id="2502780"/>
    <lineage>
        <taxon>Bacteria</taxon>
        <taxon>Pseudomonadati</taxon>
        <taxon>Bacteroidota</taxon>
        <taxon>Chitinophagia</taxon>
        <taxon>Chitinophagales</taxon>
        <taxon>Chitinophagaceae</taxon>
        <taxon>Flaviaestuariibacter</taxon>
    </lineage>
</organism>
<protein>
    <submittedName>
        <fullName evidence="3">Phosphatase PAP2 family protein</fullName>
    </submittedName>
</protein>
<gene>
    <name evidence="3" type="ORF">EPD60_03975</name>
</gene>
<evidence type="ECO:0000313" key="3">
    <source>
        <dbReference type="EMBL" id="TCJ18666.1"/>
    </source>
</evidence>
<keyword evidence="4" id="KW-1185">Reference proteome</keyword>
<dbReference type="EMBL" id="SJZI01000004">
    <property type="protein sequence ID" value="TCJ18666.1"/>
    <property type="molecule type" value="Genomic_DNA"/>
</dbReference>
<feature type="transmembrane region" description="Helical" evidence="1">
    <location>
        <begin position="158"/>
        <end position="176"/>
    </location>
</feature>
<comment type="caution">
    <text evidence="3">The sequence shown here is derived from an EMBL/GenBank/DDBJ whole genome shotgun (WGS) entry which is preliminary data.</text>
</comment>
<reference evidence="3 4" key="1">
    <citation type="submission" date="2019-03" db="EMBL/GenBank/DDBJ databases">
        <authorList>
            <person name="Kim M.K.M."/>
        </authorList>
    </citation>
    <scope>NUCLEOTIDE SEQUENCE [LARGE SCALE GENOMIC DNA]</scope>
    <source>
        <strain evidence="3 4">17J68-12</strain>
    </source>
</reference>
<dbReference type="Gene3D" id="1.20.144.10">
    <property type="entry name" value="Phosphatidic acid phosphatase type 2/haloperoxidase"/>
    <property type="match status" value="1"/>
</dbReference>
<feature type="transmembrane region" description="Helical" evidence="1">
    <location>
        <begin position="130"/>
        <end position="151"/>
    </location>
</feature>
<dbReference type="SUPFAM" id="SSF48317">
    <property type="entry name" value="Acid phosphatase/Vanadium-dependent haloperoxidase"/>
    <property type="match status" value="1"/>
</dbReference>
<keyword evidence="1" id="KW-1133">Transmembrane helix</keyword>
<accession>A0A4R1BMT0</accession>
<evidence type="ECO:0000259" key="2">
    <source>
        <dbReference type="SMART" id="SM00014"/>
    </source>
</evidence>
<name>A0A4R1BMT0_9BACT</name>
<feature type="transmembrane region" description="Helical" evidence="1">
    <location>
        <begin position="52"/>
        <end position="72"/>
    </location>
</feature>
<dbReference type="AlphaFoldDB" id="A0A4R1BMT0"/>
<dbReference type="PANTHER" id="PTHR14969">
    <property type="entry name" value="SPHINGOSINE-1-PHOSPHATE PHOSPHOHYDROLASE"/>
    <property type="match status" value="1"/>
</dbReference>
<evidence type="ECO:0000313" key="4">
    <source>
        <dbReference type="Proteomes" id="UP000295334"/>
    </source>
</evidence>
<dbReference type="RefSeq" id="WP_131447077.1">
    <property type="nucleotide sequence ID" value="NZ_SJZI01000004.1"/>
</dbReference>
<feature type="domain" description="Phosphatidic acid phosphatase type 2/haloperoxidase" evidence="2">
    <location>
        <begin position="80"/>
        <end position="197"/>
    </location>
</feature>
<keyword evidence="1" id="KW-0472">Membrane</keyword>
<dbReference type="InterPro" id="IPR000326">
    <property type="entry name" value="PAP2/HPO"/>
</dbReference>
<dbReference type="InterPro" id="IPR036938">
    <property type="entry name" value="PAP2/HPO_sf"/>
</dbReference>
<dbReference type="Pfam" id="PF01569">
    <property type="entry name" value="PAP2"/>
    <property type="match status" value="1"/>
</dbReference>
<keyword evidence="1" id="KW-0812">Transmembrane</keyword>
<proteinExistence type="predicted"/>
<dbReference type="SMART" id="SM00014">
    <property type="entry name" value="acidPPc"/>
    <property type="match status" value="1"/>
</dbReference>
<dbReference type="Proteomes" id="UP000295334">
    <property type="component" value="Unassembled WGS sequence"/>
</dbReference>
<feature type="transmembrane region" description="Helical" evidence="1">
    <location>
        <begin position="79"/>
        <end position="97"/>
    </location>
</feature>
<evidence type="ECO:0000256" key="1">
    <source>
        <dbReference type="SAM" id="Phobius"/>
    </source>
</evidence>
<sequence length="223" mass="24879">MPEQPTIYHQYRLSALTCILLILIAGSLLGMYGKDGSFVLINGWNTPLLDLLMPYVTYLGDGLIYIPILLLTFFFKRDYLYAIVAGIIICFLFTYGLKSYVFPAELRPFSLAQRGIAFHRVPGVELHENYSFPSGHTATAFTMALLLGALVRSRALALLLPLVALAVGFSRIYLAQHFLTDVTGGMVIGLATSFLSLRYYRWVRARKTGRERSPDSPVVAESD</sequence>
<dbReference type="PANTHER" id="PTHR14969:SF13">
    <property type="entry name" value="AT30094P"/>
    <property type="match status" value="1"/>
</dbReference>
<feature type="transmembrane region" description="Helical" evidence="1">
    <location>
        <begin position="12"/>
        <end position="32"/>
    </location>
</feature>